<dbReference type="PROSITE" id="PS51257">
    <property type="entry name" value="PROKAR_LIPOPROTEIN"/>
    <property type="match status" value="1"/>
</dbReference>
<evidence type="ECO:0000313" key="2">
    <source>
        <dbReference type="Proteomes" id="UP000735302"/>
    </source>
</evidence>
<comment type="caution">
    <text evidence="1">The sequence shown here is derived from an EMBL/GenBank/DDBJ whole genome shotgun (WGS) entry which is preliminary data.</text>
</comment>
<dbReference type="AlphaFoldDB" id="A0AAV4A1C6"/>
<reference evidence="1 2" key="1">
    <citation type="journal article" date="2021" name="Elife">
        <title>Chloroplast acquisition without the gene transfer in kleptoplastic sea slugs, Plakobranchus ocellatus.</title>
        <authorList>
            <person name="Maeda T."/>
            <person name="Takahashi S."/>
            <person name="Yoshida T."/>
            <person name="Shimamura S."/>
            <person name="Takaki Y."/>
            <person name="Nagai Y."/>
            <person name="Toyoda A."/>
            <person name="Suzuki Y."/>
            <person name="Arimoto A."/>
            <person name="Ishii H."/>
            <person name="Satoh N."/>
            <person name="Nishiyama T."/>
            <person name="Hasebe M."/>
            <person name="Maruyama T."/>
            <person name="Minagawa J."/>
            <person name="Obokata J."/>
            <person name="Shigenobu S."/>
        </authorList>
    </citation>
    <scope>NUCLEOTIDE SEQUENCE [LARGE SCALE GENOMIC DNA]</scope>
</reference>
<proteinExistence type="predicted"/>
<evidence type="ECO:0000313" key="1">
    <source>
        <dbReference type="EMBL" id="GFO00541.1"/>
    </source>
</evidence>
<gene>
    <name evidence="1" type="ORF">PoB_002704600</name>
</gene>
<organism evidence="1 2">
    <name type="scientific">Plakobranchus ocellatus</name>
    <dbReference type="NCBI Taxonomy" id="259542"/>
    <lineage>
        <taxon>Eukaryota</taxon>
        <taxon>Metazoa</taxon>
        <taxon>Spiralia</taxon>
        <taxon>Lophotrochozoa</taxon>
        <taxon>Mollusca</taxon>
        <taxon>Gastropoda</taxon>
        <taxon>Heterobranchia</taxon>
        <taxon>Euthyneura</taxon>
        <taxon>Panpulmonata</taxon>
        <taxon>Sacoglossa</taxon>
        <taxon>Placobranchoidea</taxon>
        <taxon>Plakobranchidae</taxon>
        <taxon>Plakobranchus</taxon>
    </lineage>
</organism>
<keyword evidence="2" id="KW-1185">Reference proteome</keyword>
<dbReference type="EMBL" id="BLXT01003123">
    <property type="protein sequence ID" value="GFO00541.1"/>
    <property type="molecule type" value="Genomic_DNA"/>
</dbReference>
<name>A0AAV4A1C6_9GAST</name>
<sequence length="113" mass="12405">MLSDLKSANLWSAFIACHNHYPCSLASTLPTYSQTSLLATTIIRAQWPLLCQLMVSLHCLRKPPSFSLASTLPTYSLPSLLATTTIHAPWPLLCQLIVSLHCLRQPPSVHPGV</sequence>
<accession>A0AAV4A1C6</accession>
<dbReference type="Proteomes" id="UP000735302">
    <property type="component" value="Unassembled WGS sequence"/>
</dbReference>
<protein>
    <submittedName>
        <fullName evidence="1">Uncharacterized protein</fullName>
    </submittedName>
</protein>